<proteinExistence type="predicted"/>
<organism evidence="1 2">
    <name type="scientific">Stephania cephalantha</name>
    <dbReference type="NCBI Taxonomy" id="152367"/>
    <lineage>
        <taxon>Eukaryota</taxon>
        <taxon>Viridiplantae</taxon>
        <taxon>Streptophyta</taxon>
        <taxon>Embryophyta</taxon>
        <taxon>Tracheophyta</taxon>
        <taxon>Spermatophyta</taxon>
        <taxon>Magnoliopsida</taxon>
        <taxon>Ranunculales</taxon>
        <taxon>Menispermaceae</taxon>
        <taxon>Menispermoideae</taxon>
        <taxon>Cissampelideae</taxon>
        <taxon>Stephania</taxon>
    </lineage>
</organism>
<sequence>MLFSLFDDWHPPIHLTMFKLVEIHYINQNLLFQLMQRTTGESMLHDGNGIIKSMS</sequence>
<name>A0AAP0J3W9_9MAGN</name>
<evidence type="ECO:0000313" key="1">
    <source>
        <dbReference type="EMBL" id="KAK9126973.1"/>
    </source>
</evidence>
<keyword evidence="2" id="KW-1185">Reference proteome</keyword>
<dbReference type="AlphaFoldDB" id="A0AAP0J3W9"/>
<protein>
    <submittedName>
        <fullName evidence="1">Uncharacterized protein</fullName>
    </submittedName>
</protein>
<comment type="caution">
    <text evidence="1">The sequence shown here is derived from an EMBL/GenBank/DDBJ whole genome shotgun (WGS) entry which is preliminary data.</text>
</comment>
<reference evidence="1 2" key="1">
    <citation type="submission" date="2024-01" db="EMBL/GenBank/DDBJ databases">
        <title>Genome assemblies of Stephania.</title>
        <authorList>
            <person name="Yang L."/>
        </authorList>
    </citation>
    <scope>NUCLEOTIDE SEQUENCE [LARGE SCALE GENOMIC DNA]</scope>
    <source>
        <strain evidence="1">JXDWG</strain>
        <tissue evidence="1">Leaf</tissue>
    </source>
</reference>
<gene>
    <name evidence="1" type="ORF">Scep_015819</name>
</gene>
<dbReference type="Proteomes" id="UP001419268">
    <property type="component" value="Unassembled WGS sequence"/>
</dbReference>
<evidence type="ECO:0000313" key="2">
    <source>
        <dbReference type="Proteomes" id="UP001419268"/>
    </source>
</evidence>
<accession>A0AAP0J3W9</accession>
<dbReference type="EMBL" id="JBBNAG010000006">
    <property type="protein sequence ID" value="KAK9126973.1"/>
    <property type="molecule type" value="Genomic_DNA"/>
</dbReference>